<sequence>MGCASSRTAALDVYRAPPSSFAVFDVTAIEEPWAVKIKTDDDDADDDADDDDHLPSPPSILQKLRAIDGADEAPPPPWTQVSKELEDLKPNPTKPILKPKQVAENTSKKSDLSSPPIRTVEELEKKRVPATRAANDRSISAGKSSSPLKDNMFIVRDKLEREREGRARSLLVRSNPLTDFDEILPPGGEDAVVVYTTSLGGVRRTHEDCHRVRRILESHWVVYDERDVALDAGFLSELRELLGGDGGVPRVFVKGRYLGGAEEVAGLNEVGRLGRIFNWAGVERGIGRLGCGGCGGARFVPC</sequence>
<reference evidence="3 4" key="1">
    <citation type="journal article" date="2013" name="BMC Genomics">
        <title>The miniature genome of a carnivorous plant Genlisea aurea contains a low number of genes and short non-coding sequences.</title>
        <authorList>
            <person name="Leushkin E.V."/>
            <person name="Sutormin R.A."/>
            <person name="Nabieva E.R."/>
            <person name="Penin A.A."/>
            <person name="Kondrashov A.S."/>
            <person name="Logacheva M.D."/>
        </authorList>
    </citation>
    <scope>NUCLEOTIDE SEQUENCE [LARGE SCALE GENOMIC DNA]</scope>
</reference>
<evidence type="ECO:0000313" key="3">
    <source>
        <dbReference type="EMBL" id="EPS57896.1"/>
    </source>
</evidence>
<accession>S8C0G9</accession>
<feature type="compositionally biased region" description="Acidic residues" evidence="1">
    <location>
        <begin position="40"/>
        <end position="52"/>
    </location>
</feature>
<evidence type="ECO:0000256" key="1">
    <source>
        <dbReference type="SAM" id="MobiDB-lite"/>
    </source>
</evidence>
<proteinExistence type="predicted"/>
<dbReference type="PROSITE" id="PS51354">
    <property type="entry name" value="GLUTAREDOXIN_2"/>
    <property type="match status" value="1"/>
</dbReference>
<evidence type="ECO:0000313" key="4">
    <source>
        <dbReference type="Proteomes" id="UP000015453"/>
    </source>
</evidence>
<dbReference type="PANTHER" id="PTHR45669">
    <property type="entry name" value="GLUTAREDOXIN DOMAIN-CONTAINING CYSTEINE-RICH PROTEIN CG12206-RELATED"/>
    <property type="match status" value="1"/>
</dbReference>
<feature type="compositionally biased region" description="Polar residues" evidence="1">
    <location>
        <begin position="137"/>
        <end position="146"/>
    </location>
</feature>
<dbReference type="Proteomes" id="UP000015453">
    <property type="component" value="Unassembled WGS sequence"/>
</dbReference>
<dbReference type="Pfam" id="PF00462">
    <property type="entry name" value="Glutaredoxin"/>
    <property type="match status" value="1"/>
</dbReference>
<feature type="domain" description="Glutaredoxin" evidence="2">
    <location>
        <begin position="192"/>
        <end position="257"/>
    </location>
</feature>
<dbReference type="Gene3D" id="3.40.30.10">
    <property type="entry name" value="Glutaredoxin"/>
    <property type="match status" value="1"/>
</dbReference>
<dbReference type="PANTHER" id="PTHR45669:SF7">
    <property type="entry name" value="F1N19.7"/>
    <property type="match status" value="1"/>
</dbReference>
<comment type="caution">
    <text evidence="3">The sequence shown here is derived from an EMBL/GenBank/DDBJ whole genome shotgun (WGS) entry which is preliminary data.</text>
</comment>
<dbReference type="OrthoDB" id="423313at2759"/>
<dbReference type="InterPro" id="IPR002109">
    <property type="entry name" value="Glutaredoxin"/>
</dbReference>
<gene>
    <name evidence="3" type="ORF">M569_16922</name>
</gene>
<organism evidence="3 4">
    <name type="scientific">Genlisea aurea</name>
    <dbReference type="NCBI Taxonomy" id="192259"/>
    <lineage>
        <taxon>Eukaryota</taxon>
        <taxon>Viridiplantae</taxon>
        <taxon>Streptophyta</taxon>
        <taxon>Embryophyta</taxon>
        <taxon>Tracheophyta</taxon>
        <taxon>Spermatophyta</taxon>
        <taxon>Magnoliopsida</taxon>
        <taxon>eudicotyledons</taxon>
        <taxon>Gunneridae</taxon>
        <taxon>Pentapetalae</taxon>
        <taxon>asterids</taxon>
        <taxon>lamiids</taxon>
        <taxon>Lamiales</taxon>
        <taxon>Lentibulariaceae</taxon>
        <taxon>Genlisea</taxon>
    </lineage>
</organism>
<evidence type="ECO:0000259" key="2">
    <source>
        <dbReference type="Pfam" id="PF00462"/>
    </source>
</evidence>
<dbReference type="InterPro" id="IPR036249">
    <property type="entry name" value="Thioredoxin-like_sf"/>
</dbReference>
<protein>
    <recommendedName>
        <fullName evidence="2">Glutaredoxin domain-containing protein</fullName>
    </recommendedName>
</protein>
<feature type="non-terminal residue" evidence="3">
    <location>
        <position position="302"/>
    </location>
</feature>
<dbReference type="SUPFAM" id="SSF52833">
    <property type="entry name" value="Thioredoxin-like"/>
    <property type="match status" value="1"/>
</dbReference>
<dbReference type="AlphaFoldDB" id="S8C0G9"/>
<feature type="region of interest" description="Disordered" evidence="1">
    <location>
        <begin position="37"/>
        <end position="146"/>
    </location>
</feature>
<keyword evidence="4" id="KW-1185">Reference proteome</keyword>
<dbReference type="EMBL" id="AUSU01009732">
    <property type="protein sequence ID" value="EPS57896.1"/>
    <property type="molecule type" value="Genomic_DNA"/>
</dbReference>
<name>S8C0G9_9LAMI</name>